<proteinExistence type="predicted"/>
<organism evidence="4 5">
    <name type="scientific">Bacillus safensis</name>
    <dbReference type="NCBI Taxonomy" id="561879"/>
    <lineage>
        <taxon>Bacteria</taxon>
        <taxon>Bacillati</taxon>
        <taxon>Bacillota</taxon>
        <taxon>Bacilli</taxon>
        <taxon>Bacillales</taxon>
        <taxon>Bacillaceae</taxon>
        <taxon>Bacillus</taxon>
    </lineage>
</organism>
<dbReference type="InterPro" id="IPR000873">
    <property type="entry name" value="AMP-dep_synth/lig_dom"/>
</dbReference>
<evidence type="ECO:0000313" key="5">
    <source>
        <dbReference type="Proteomes" id="UP000464658"/>
    </source>
</evidence>
<dbReference type="PANTHER" id="PTHR44845:SF6">
    <property type="entry name" value="BETA-ALANINE-ACTIVATING ENZYME"/>
    <property type="match status" value="1"/>
</dbReference>
<dbReference type="EMBL" id="AP021906">
    <property type="protein sequence ID" value="BBP93528.1"/>
    <property type="molecule type" value="Genomic_DNA"/>
</dbReference>
<gene>
    <name evidence="4" type="ORF">BsIDN1_71460</name>
</gene>
<dbReference type="PANTHER" id="PTHR44845">
    <property type="entry name" value="CARRIER DOMAIN-CONTAINING PROTEIN"/>
    <property type="match status" value="1"/>
</dbReference>
<dbReference type="SUPFAM" id="SSF56801">
    <property type="entry name" value="Acetyl-CoA synthetase-like"/>
    <property type="match status" value="1"/>
</dbReference>
<dbReference type="AlphaFoldDB" id="A0A5S9MK70"/>
<feature type="domain" description="AMP-dependent synthetase/ligase" evidence="3">
    <location>
        <begin position="1"/>
        <end position="45"/>
    </location>
</feature>
<evidence type="ECO:0000313" key="4">
    <source>
        <dbReference type="EMBL" id="BBP93528.1"/>
    </source>
</evidence>
<dbReference type="Proteomes" id="UP000464658">
    <property type="component" value="Chromosome"/>
</dbReference>
<keyword evidence="1" id="KW-0596">Phosphopantetheine</keyword>
<evidence type="ECO:0000259" key="3">
    <source>
        <dbReference type="Pfam" id="PF00501"/>
    </source>
</evidence>
<evidence type="ECO:0000256" key="1">
    <source>
        <dbReference type="ARBA" id="ARBA00022450"/>
    </source>
</evidence>
<name>A0A5S9MK70_BACIA</name>
<reference evidence="4 5" key="1">
    <citation type="submission" date="2019-12" db="EMBL/GenBank/DDBJ databases">
        <title>Full genome sequence of a Bacillus safensis strain isolated from commercially available natto in Indonesia.</title>
        <authorList>
            <person name="Yoshida M."/>
            <person name="Uomi M."/>
            <person name="Waturangi D."/>
            <person name="Ekaputri J.J."/>
            <person name="Setiamarga D.H.E."/>
        </authorList>
    </citation>
    <scope>NUCLEOTIDE SEQUENCE [LARGE SCALE GENOMIC DNA]</scope>
    <source>
        <strain evidence="4 5">IDN1</strain>
    </source>
</reference>
<accession>A0A5S9MK70</accession>
<keyword evidence="2" id="KW-0597">Phosphoprotein</keyword>
<dbReference type="Gene3D" id="3.40.50.980">
    <property type="match status" value="1"/>
</dbReference>
<protein>
    <recommendedName>
        <fullName evidence="3">AMP-dependent synthetase/ligase domain-containing protein</fullName>
    </recommendedName>
</protein>
<sequence>MLVSLLAVHKAGAAYVPLDPDYPADRLAYMIQDAKPVCSITTKADAMHLPADCDLILLDEKKRAINC</sequence>
<dbReference type="Pfam" id="PF00501">
    <property type="entry name" value="AMP-binding"/>
    <property type="match status" value="1"/>
</dbReference>
<evidence type="ECO:0000256" key="2">
    <source>
        <dbReference type="ARBA" id="ARBA00022553"/>
    </source>
</evidence>